<accession>A0A517WKN6</accession>
<keyword evidence="1" id="KW-1133">Transmembrane helix</keyword>
<sequence>MPREQSLDKFIQHMKKIRKRNAILFVLWYVVMLLVYCSSSDANLTTLSLVNLGAVIALVGADFSSQSTLIAALNLLKENPDSPPEPVTEETQAS</sequence>
<name>A0A517WKN6_9PLAN</name>
<feature type="transmembrane region" description="Helical" evidence="1">
    <location>
        <begin position="44"/>
        <end position="63"/>
    </location>
</feature>
<evidence type="ECO:0000256" key="1">
    <source>
        <dbReference type="SAM" id="Phobius"/>
    </source>
</evidence>
<protein>
    <submittedName>
        <fullName evidence="2">Uncharacterized protein</fullName>
    </submittedName>
</protein>
<dbReference type="AlphaFoldDB" id="A0A517WKN6"/>
<dbReference type="EMBL" id="CP036347">
    <property type="protein sequence ID" value="QDU05809.1"/>
    <property type="molecule type" value="Genomic_DNA"/>
</dbReference>
<evidence type="ECO:0000313" key="3">
    <source>
        <dbReference type="Proteomes" id="UP000320722"/>
    </source>
</evidence>
<dbReference type="Proteomes" id="UP000320722">
    <property type="component" value="Chromosome"/>
</dbReference>
<proteinExistence type="predicted"/>
<keyword evidence="1" id="KW-0472">Membrane</keyword>
<reference evidence="2 3" key="1">
    <citation type="submission" date="2019-02" db="EMBL/GenBank/DDBJ databases">
        <title>Deep-cultivation of Planctomycetes and their phenomic and genomic characterization uncovers novel biology.</title>
        <authorList>
            <person name="Wiegand S."/>
            <person name="Jogler M."/>
            <person name="Boedeker C."/>
            <person name="Pinto D."/>
            <person name="Vollmers J."/>
            <person name="Rivas-Marin E."/>
            <person name="Kohn T."/>
            <person name="Peeters S.H."/>
            <person name="Heuer A."/>
            <person name="Rast P."/>
            <person name="Oberbeckmann S."/>
            <person name="Bunk B."/>
            <person name="Jeske O."/>
            <person name="Meyerdierks A."/>
            <person name="Storesund J.E."/>
            <person name="Kallscheuer N."/>
            <person name="Luecker S."/>
            <person name="Lage O.M."/>
            <person name="Pohl T."/>
            <person name="Merkel B.J."/>
            <person name="Hornburger P."/>
            <person name="Mueller R.-W."/>
            <person name="Bruemmer F."/>
            <person name="Labrenz M."/>
            <person name="Spormann A.M."/>
            <person name="Op den Camp H."/>
            <person name="Overmann J."/>
            <person name="Amann R."/>
            <person name="Jetten M.S.M."/>
            <person name="Mascher T."/>
            <person name="Medema M.H."/>
            <person name="Devos D.P."/>
            <person name="Kaster A.-K."/>
            <person name="Ovreas L."/>
            <person name="Rohde M."/>
            <person name="Galperin M.Y."/>
            <person name="Jogler C."/>
        </authorList>
    </citation>
    <scope>NUCLEOTIDE SEQUENCE [LARGE SCALE GENOMIC DNA]</scope>
    <source>
        <strain evidence="2 3">V6</strain>
    </source>
</reference>
<evidence type="ECO:0000313" key="2">
    <source>
        <dbReference type="EMBL" id="QDU05809.1"/>
    </source>
</evidence>
<feature type="transmembrane region" description="Helical" evidence="1">
    <location>
        <begin position="21"/>
        <end position="38"/>
    </location>
</feature>
<gene>
    <name evidence="2" type="ORF">V6x_55510</name>
</gene>
<organism evidence="2 3">
    <name type="scientific">Gimesia chilikensis</name>
    <dbReference type="NCBI Taxonomy" id="2605989"/>
    <lineage>
        <taxon>Bacteria</taxon>
        <taxon>Pseudomonadati</taxon>
        <taxon>Planctomycetota</taxon>
        <taxon>Planctomycetia</taxon>
        <taxon>Planctomycetales</taxon>
        <taxon>Planctomycetaceae</taxon>
        <taxon>Gimesia</taxon>
    </lineage>
</organism>
<keyword evidence="1" id="KW-0812">Transmembrane</keyword>